<accession>A0A2T0Q9S7</accession>
<dbReference type="InterPro" id="IPR016162">
    <property type="entry name" value="Ald_DH_N"/>
</dbReference>
<dbReference type="SUPFAM" id="SSF53720">
    <property type="entry name" value="ALDH-like"/>
    <property type="match status" value="1"/>
</dbReference>
<protein>
    <submittedName>
        <fullName evidence="4">Aldehyde dehydrogenase family protein</fullName>
    </submittedName>
</protein>
<keyword evidence="1" id="KW-0560">Oxidoreductase</keyword>
<sequence length="339" mass="35168">MAETPESSERSEQAGKTVARRPGGRAARTKRADEGAPPQVEPARPAEPPAVAAQGRLAVRKTYKLYVGGAFPRSESGRSYPVTDPQGGLLANAALASRKDARDAVVAARRAFGGWSGRTAYNRGQVLYRVAEMLEGRLGQFADEVAAADAVPRERAEALVAAAIDRWVWYAGWTDKIASVAGGANPVAGPYFNLSTPEPTGVVAVFAPPEAPLLGLVSVLAPVIATGNTAVVVASERAPLPAVTLAEVLATSDLPGGVVNLLTGRLAELAPPLAAHADVNALDLTGAGALAAELEEAAAGTLKRVLRPAEGRTDWTAEPGTERLTAFLETKTVWHPIGV</sequence>
<feature type="compositionally biased region" description="Low complexity" evidence="2">
    <location>
        <begin position="36"/>
        <end position="52"/>
    </location>
</feature>
<dbReference type="GO" id="GO:0016491">
    <property type="term" value="F:oxidoreductase activity"/>
    <property type="evidence" value="ECO:0007669"/>
    <property type="project" value="UniProtKB-KW"/>
</dbReference>
<dbReference type="AlphaFoldDB" id="A0A2T0Q9S7"/>
<keyword evidence="5" id="KW-1185">Reference proteome</keyword>
<evidence type="ECO:0000313" key="4">
    <source>
        <dbReference type="EMBL" id="PRY00614.1"/>
    </source>
</evidence>
<dbReference type="Gene3D" id="3.40.605.10">
    <property type="entry name" value="Aldehyde Dehydrogenase, Chain A, domain 1"/>
    <property type="match status" value="1"/>
</dbReference>
<evidence type="ECO:0000313" key="5">
    <source>
        <dbReference type="Proteomes" id="UP000237846"/>
    </source>
</evidence>
<dbReference type="Pfam" id="PF00171">
    <property type="entry name" value="Aldedh"/>
    <property type="match status" value="1"/>
</dbReference>
<dbReference type="RefSeq" id="WP_170140913.1">
    <property type="nucleotide sequence ID" value="NZ_PVZC01000002.1"/>
</dbReference>
<name>A0A2T0Q9S7_9ACTN</name>
<evidence type="ECO:0000256" key="2">
    <source>
        <dbReference type="SAM" id="MobiDB-lite"/>
    </source>
</evidence>
<dbReference type="EMBL" id="PVZC01000002">
    <property type="protein sequence ID" value="PRY00614.1"/>
    <property type="molecule type" value="Genomic_DNA"/>
</dbReference>
<dbReference type="InterPro" id="IPR015590">
    <property type="entry name" value="Aldehyde_DH_dom"/>
</dbReference>
<dbReference type="InterPro" id="IPR016161">
    <property type="entry name" value="Ald_DH/histidinol_DH"/>
</dbReference>
<proteinExistence type="predicted"/>
<gene>
    <name evidence="4" type="ORF">CLV72_102245</name>
</gene>
<feature type="compositionally biased region" description="Basic residues" evidence="2">
    <location>
        <begin position="18"/>
        <end position="29"/>
    </location>
</feature>
<dbReference type="PANTHER" id="PTHR11699">
    <property type="entry name" value="ALDEHYDE DEHYDROGENASE-RELATED"/>
    <property type="match status" value="1"/>
</dbReference>
<feature type="region of interest" description="Disordered" evidence="2">
    <location>
        <begin position="1"/>
        <end position="52"/>
    </location>
</feature>
<evidence type="ECO:0000259" key="3">
    <source>
        <dbReference type="Pfam" id="PF00171"/>
    </source>
</evidence>
<dbReference type="Proteomes" id="UP000237846">
    <property type="component" value="Unassembled WGS sequence"/>
</dbReference>
<organism evidence="4 5">
    <name type="scientific">Allonocardiopsis opalescens</name>
    <dbReference type="NCBI Taxonomy" id="1144618"/>
    <lineage>
        <taxon>Bacteria</taxon>
        <taxon>Bacillati</taxon>
        <taxon>Actinomycetota</taxon>
        <taxon>Actinomycetes</taxon>
        <taxon>Streptosporangiales</taxon>
        <taxon>Allonocardiopsis</taxon>
    </lineage>
</organism>
<comment type="caution">
    <text evidence="4">The sequence shown here is derived from an EMBL/GenBank/DDBJ whole genome shotgun (WGS) entry which is preliminary data.</text>
</comment>
<evidence type="ECO:0000256" key="1">
    <source>
        <dbReference type="ARBA" id="ARBA00023002"/>
    </source>
</evidence>
<feature type="domain" description="Aldehyde dehydrogenase" evidence="3">
    <location>
        <begin position="74"/>
        <end position="306"/>
    </location>
</feature>
<reference evidence="4 5" key="1">
    <citation type="submission" date="2018-03" db="EMBL/GenBank/DDBJ databases">
        <title>Genomic Encyclopedia of Archaeal and Bacterial Type Strains, Phase II (KMG-II): from individual species to whole genera.</title>
        <authorList>
            <person name="Goeker M."/>
        </authorList>
    </citation>
    <scope>NUCLEOTIDE SEQUENCE [LARGE SCALE GENOMIC DNA]</scope>
    <source>
        <strain evidence="4 5">DSM 45601</strain>
    </source>
</reference>